<dbReference type="PROSITE" id="PS51257">
    <property type="entry name" value="PROKAR_LIPOPROTEIN"/>
    <property type="match status" value="1"/>
</dbReference>
<keyword evidence="3" id="KW-1185">Reference proteome</keyword>
<organism evidence="2 3">
    <name type="scientific">Tenacibaculum skagerrakense</name>
    <dbReference type="NCBI Taxonomy" id="186571"/>
    <lineage>
        <taxon>Bacteria</taxon>
        <taxon>Pseudomonadati</taxon>
        <taxon>Bacteroidota</taxon>
        <taxon>Flavobacteriia</taxon>
        <taxon>Flavobacteriales</taxon>
        <taxon>Flavobacteriaceae</taxon>
        <taxon>Tenacibaculum</taxon>
    </lineage>
</organism>
<dbReference type="Proteomes" id="UP000294564">
    <property type="component" value="Unassembled WGS sequence"/>
</dbReference>
<proteinExistence type="predicted"/>
<sequence>MKRLQFIIASLILFVSCTGNTIYKKPKDLIPRDSMVLLLTDMHIAAAARQTKNKFNGKDVNYMYLIYEKYKIDSTRFENSNTYYTSMIDNYDKLLNEVKEHLQQKGVDIQKEINASDSITKDKKKEVKLEIDSLITDVEKKRTKKLQQTTKEEE</sequence>
<dbReference type="InterPro" id="IPR025381">
    <property type="entry name" value="DUF4296"/>
</dbReference>
<dbReference type="OrthoDB" id="1525222at2"/>
<evidence type="ECO:0000313" key="3">
    <source>
        <dbReference type="Proteomes" id="UP000294564"/>
    </source>
</evidence>
<evidence type="ECO:0000313" key="2">
    <source>
        <dbReference type="EMBL" id="TCP23960.1"/>
    </source>
</evidence>
<protein>
    <submittedName>
        <fullName evidence="2">Uncharacterized protein DUF4296</fullName>
    </submittedName>
</protein>
<name>A0A4R2NQ87_9FLAO</name>
<dbReference type="AlphaFoldDB" id="A0A4R2NQ87"/>
<dbReference type="Pfam" id="PF14129">
    <property type="entry name" value="DUF4296"/>
    <property type="match status" value="1"/>
</dbReference>
<feature type="domain" description="DUF4296" evidence="1">
    <location>
        <begin position="26"/>
        <end position="105"/>
    </location>
</feature>
<dbReference type="EMBL" id="SLXM01000007">
    <property type="protein sequence ID" value="TCP23960.1"/>
    <property type="molecule type" value="Genomic_DNA"/>
</dbReference>
<accession>A0A4R2NQ87</accession>
<reference evidence="2 3" key="1">
    <citation type="submission" date="2019-03" db="EMBL/GenBank/DDBJ databases">
        <title>Genomic Encyclopedia of Type Strains, Phase IV (KMG-IV): sequencing the most valuable type-strain genomes for metagenomic binning, comparative biology and taxonomic classification.</title>
        <authorList>
            <person name="Goeker M."/>
        </authorList>
    </citation>
    <scope>NUCLEOTIDE SEQUENCE [LARGE SCALE GENOMIC DNA]</scope>
    <source>
        <strain evidence="2 3">DSM 14836</strain>
    </source>
</reference>
<evidence type="ECO:0000259" key="1">
    <source>
        <dbReference type="Pfam" id="PF14129"/>
    </source>
</evidence>
<gene>
    <name evidence="2" type="ORF">EV195_107126</name>
</gene>
<dbReference type="RefSeq" id="WP_132795233.1">
    <property type="nucleotide sequence ID" value="NZ_SLXM01000007.1"/>
</dbReference>
<comment type="caution">
    <text evidence="2">The sequence shown here is derived from an EMBL/GenBank/DDBJ whole genome shotgun (WGS) entry which is preliminary data.</text>
</comment>